<dbReference type="EMBL" id="JH712068">
    <property type="protein sequence ID" value="EFO25700.1"/>
    <property type="molecule type" value="Genomic_DNA"/>
</dbReference>
<feature type="domain" description="Myb-like" evidence="4">
    <location>
        <begin position="534"/>
        <end position="579"/>
    </location>
</feature>
<dbReference type="GeneID" id="9940173"/>
<dbReference type="AlphaFoldDB" id="A0A1I7W0Y4"/>
<dbReference type="InterPro" id="IPR009057">
    <property type="entry name" value="Homeodomain-like_sf"/>
</dbReference>
<dbReference type="CDD" id="cd06257">
    <property type="entry name" value="DnaJ"/>
    <property type="match status" value="1"/>
</dbReference>
<dbReference type="GO" id="GO:0051083">
    <property type="term" value="P:'de novo' cotranslational protein folding"/>
    <property type="evidence" value="ECO:0007669"/>
    <property type="project" value="InterPro"/>
</dbReference>
<dbReference type="InParanoid" id="A0A1I7W0Y4"/>
<dbReference type="InterPro" id="IPR036869">
    <property type="entry name" value="J_dom_sf"/>
</dbReference>
<organism evidence="6 7">
    <name type="scientific">Loa loa</name>
    <name type="common">Eye worm</name>
    <name type="synonym">Filaria loa</name>
    <dbReference type="NCBI Taxonomy" id="7209"/>
    <lineage>
        <taxon>Eukaryota</taxon>
        <taxon>Metazoa</taxon>
        <taxon>Ecdysozoa</taxon>
        <taxon>Nematoda</taxon>
        <taxon>Chromadorea</taxon>
        <taxon>Rhabditida</taxon>
        <taxon>Spirurina</taxon>
        <taxon>Spiruromorpha</taxon>
        <taxon>Filarioidea</taxon>
        <taxon>Onchocercidae</taxon>
        <taxon>Loa</taxon>
    </lineage>
</organism>
<accession>A0A1S0U5P8</accession>
<dbReference type="eggNOG" id="KOG0724">
    <property type="taxonomic scope" value="Eukaryota"/>
</dbReference>
<dbReference type="InterPro" id="IPR001005">
    <property type="entry name" value="SANT/Myb"/>
</dbReference>
<dbReference type="PROSITE" id="PS50090">
    <property type="entry name" value="MYB_LIKE"/>
    <property type="match status" value="1"/>
</dbReference>
<dbReference type="WBParaSite" id="EN70_8450">
    <property type="protein sequence ID" value="EN70_8450"/>
    <property type="gene ID" value="EN70_8450"/>
</dbReference>
<dbReference type="Gene3D" id="1.10.10.60">
    <property type="entry name" value="Homeodomain-like"/>
    <property type="match status" value="2"/>
</dbReference>
<dbReference type="FunCoup" id="A0A1I7W0Y4">
    <property type="interactions" value="2736"/>
</dbReference>
<evidence type="ECO:0000256" key="1">
    <source>
        <dbReference type="ARBA" id="ARBA00004123"/>
    </source>
</evidence>
<dbReference type="GO" id="GO:0005634">
    <property type="term" value="C:nucleus"/>
    <property type="evidence" value="ECO:0007669"/>
    <property type="project" value="UniProtKB-SubCell"/>
</dbReference>
<evidence type="ECO:0000313" key="5">
    <source>
        <dbReference type="EMBL" id="EFO25700.1"/>
    </source>
</evidence>
<dbReference type="InterPro" id="IPR054076">
    <property type="entry name" value="ZUO1-like_ZHD"/>
</dbReference>
<comment type="subcellular location">
    <subcellularLocation>
        <location evidence="1">Nucleus</location>
    </subcellularLocation>
</comment>
<dbReference type="Proteomes" id="UP000095285">
    <property type="component" value="Unassembled WGS sequence"/>
</dbReference>
<dbReference type="PROSITE" id="PS50076">
    <property type="entry name" value="DNAJ_2"/>
    <property type="match status" value="1"/>
</dbReference>
<dbReference type="CTD" id="9940173"/>
<dbReference type="GO" id="GO:0006450">
    <property type="term" value="P:regulation of translational fidelity"/>
    <property type="evidence" value="ECO:0007669"/>
    <property type="project" value="InterPro"/>
</dbReference>
<sequence length="590" mass="69097">MSLSGLDLAVYGFNQSNRKVEKAGISYELRIVRDKRTLGLSTEPVLKQSLTTERLNDWTNVDSAEGNGIYAVNEFMDPDDEEYLSFLKNLNPKHCKDQDHYKVLGLSNLRWQASTSQIRTAYRAKVLKHHPDKNNAVRIEDGGGEDYFTCITKAYEQLGLSEQKRRAYDSVDPLFDDSVPDEKMISSDNFYDVLTPVFIRNARWSVRQPVPLLGDVNSVQAEVDRFYSFWFNWDSWREFSYLDEEDKEKGEDRWERREIEKINKIEREKRRKNEMKRIRNLVEMAYRKDPRIAVFKEQEKLKKEKQRDERKKALEEKKAQDEKKKLEIELENKKIEEEQLEKERQQRAHEKRIKEQQKKLLGEARRKLRRTAEGKNYWDADVSSKLSCLEAIEHVCLRFDAVRLNEITAKLELLGSLTEAMNTLNVQIHKEVPESVETKDGVSENTADSMPRWSADEITLLVKATTLYPVGTTKRWSEIANYVNEHRENKNAKKKTEKDVLVQVKTLKSLSNAQDQKKVKDILVNSAKGSELEWNAEEQKLLEAALKKFPSSDPSRWENIANFVGRSKKECIRRFKYLAEVVKSKKEQFP</sequence>
<dbReference type="OMA" id="SFWYDFD"/>
<accession>A0A1I7W0Y4</accession>
<dbReference type="CDD" id="cd00167">
    <property type="entry name" value="SANT"/>
    <property type="match status" value="1"/>
</dbReference>
<proteinExistence type="predicted"/>
<dbReference type="GO" id="GO:0030544">
    <property type="term" value="F:Hsp70 protein binding"/>
    <property type="evidence" value="ECO:0007669"/>
    <property type="project" value="InterPro"/>
</dbReference>
<dbReference type="GO" id="GO:0005829">
    <property type="term" value="C:cytosol"/>
    <property type="evidence" value="ECO:0007669"/>
    <property type="project" value="EnsemblMetazoa"/>
</dbReference>
<reference evidence="5 6" key="1">
    <citation type="submission" date="2012-04" db="EMBL/GenBank/DDBJ databases">
        <title>The Genome Sequence of Loa loa.</title>
        <authorList>
            <consortium name="The Broad Institute Genome Sequencing Platform"/>
            <consortium name="Broad Institute Genome Sequencing Center for Infectious Disease"/>
            <person name="Nutman T.B."/>
            <person name="Fink D.L."/>
            <person name="Russ C."/>
            <person name="Young S."/>
            <person name="Zeng Q."/>
            <person name="Gargeya S."/>
            <person name="Alvarado L."/>
            <person name="Berlin A."/>
            <person name="Chapman S.B."/>
            <person name="Chen Z."/>
            <person name="Freedman E."/>
            <person name="Gellesch M."/>
            <person name="Goldberg J."/>
            <person name="Griggs A."/>
            <person name="Gujja S."/>
            <person name="Heilman E.R."/>
            <person name="Heiman D."/>
            <person name="Howarth C."/>
            <person name="Mehta T."/>
            <person name="Neiman D."/>
            <person name="Pearson M."/>
            <person name="Roberts A."/>
            <person name="Saif S."/>
            <person name="Shea T."/>
            <person name="Shenoy N."/>
            <person name="Sisk P."/>
            <person name="Stolte C."/>
            <person name="Sykes S."/>
            <person name="White J."/>
            <person name="Yandava C."/>
            <person name="Haas B."/>
            <person name="Henn M.R."/>
            <person name="Nusbaum C."/>
            <person name="Birren B."/>
        </authorList>
    </citation>
    <scope>NUCLEOTIDE SEQUENCE [LARGE SCALE GENOMIC DNA]</scope>
</reference>
<dbReference type="SUPFAM" id="SSF46689">
    <property type="entry name" value="Homeodomain-like"/>
    <property type="match status" value="2"/>
</dbReference>
<dbReference type="OrthoDB" id="1690618at2759"/>
<evidence type="ECO:0000313" key="6">
    <source>
        <dbReference type="Proteomes" id="UP000095285"/>
    </source>
</evidence>
<dbReference type="KEGG" id="loa:LOAG_02788"/>
<dbReference type="Pfam" id="PF00226">
    <property type="entry name" value="DnaJ"/>
    <property type="match status" value="1"/>
</dbReference>
<dbReference type="Pfam" id="PF23082">
    <property type="entry name" value="Myb_DNA-binding_2"/>
    <property type="match status" value="2"/>
</dbReference>
<dbReference type="Gene3D" id="1.10.287.110">
    <property type="entry name" value="DnaJ domain"/>
    <property type="match status" value="1"/>
</dbReference>
<dbReference type="PANTHER" id="PTHR43999:SF1">
    <property type="entry name" value="DNAJ HOMOLOG SUBFAMILY C MEMBER 2"/>
    <property type="match status" value="1"/>
</dbReference>
<evidence type="ECO:0000259" key="3">
    <source>
        <dbReference type="PROSITE" id="PS50076"/>
    </source>
</evidence>
<dbReference type="PANTHER" id="PTHR43999">
    <property type="entry name" value="DNAJ HOMOLOG SUBFAMILY C MEMBER 2"/>
    <property type="match status" value="1"/>
</dbReference>
<evidence type="ECO:0000256" key="2">
    <source>
        <dbReference type="SAM" id="Coils"/>
    </source>
</evidence>
<evidence type="ECO:0000259" key="4">
    <source>
        <dbReference type="PROSITE" id="PS50090"/>
    </source>
</evidence>
<name>A0A1I7W0Y4_LOALO</name>
<dbReference type="SMART" id="SM00271">
    <property type="entry name" value="DnaJ"/>
    <property type="match status" value="1"/>
</dbReference>
<dbReference type="STRING" id="7209.A0A1I7W0Y4"/>
<reference evidence="7" key="2">
    <citation type="submission" date="2016-11" db="UniProtKB">
        <authorList>
            <consortium name="WormBaseParasite"/>
        </authorList>
    </citation>
    <scope>IDENTIFICATION</scope>
</reference>
<dbReference type="InterPro" id="IPR044634">
    <property type="entry name" value="Zuotin/DnaJC2"/>
</dbReference>
<keyword evidence="2" id="KW-0175">Coiled coil</keyword>
<protein>
    <submittedName>
        <fullName evidence="5 7">DnaJ domain-containing protein</fullName>
    </submittedName>
</protein>
<dbReference type="RefSeq" id="XP_003138373.1">
    <property type="nucleotide sequence ID" value="XM_003138325.2"/>
</dbReference>
<dbReference type="InterPro" id="IPR001623">
    <property type="entry name" value="DnaJ_domain"/>
</dbReference>
<dbReference type="GO" id="GO:0043022">
    <property type="term" value="F:ribosome binding"/>
    <property type="evidence" value="ECO:0007669"/>
    <property type="project" value="InterPro"/>
</dbReference>
<dbReference type="Pfam" id="PF21884">
    <property type="entry name" value="ZUO1-like_ZHD"/>
    <property type="match status" value="1"/>
</dbReference>
<evidence type="ECO:0000313" key="7">
    <source>
        <dbReference type="WBParaSite" id="EN70_8450"/>
    </source>
</evidence>
<keyword evidence="6" id="KW-1185">Reference proteome</keyword>
<feature type="coiled-coil region" evidence="2">
    <location>
        <begin position="296"/>
        <end position="359"/>
    </location>
</feature>
<feature type="domain" description="J" evidence="3">
    <location>
        <begin position="99"/>
        <end position="172"/>
    </location>
</feature>
<dbReference type="SMART" id="SM00717">
    <property type="entry name" value="SANT"/>
    <property type="match status" value="2"/>
</dbReference>
<gene>
    <name evidence="5 7" type="ORF">LOAG_02788</name>
</gene>
<dbReference type="SUPFAM" id="SSF46565">
    <property type="entry name" value="Chaperone J-domain"/>
    <property type="match status" value="1"/>
</dbReference>